<protein>
    <submittedName>
        <fullName evidence="1">Uncharacterized protein</fullName>
    </submittedName>
</protein>
<keyword evidence="2" id="KW-1185">Reference proteome</keyword>
<sequence length="86" mass="8962">MRADPLPLETLAEVLASVVSRHGAVVDSGSTWLRPDELVRDHLGCEFTVSAAIHPGEARDAARDLADLLAAHGLGVVRLAGKGRGA</sequence>
<name>A0A9X1IIX8_9PROT</name>
<comment type="caution">
    <text evidence="1">The sequence shown here is derived from an EMBL/GenBank/DDBJ whole genome shotgun (WGS) entry which is preliminary data.</text>
</comment>
<dbReference type="Proteomes" id="UP001139311">
    <property type="component" value="Unassembled WGS sequence"/>
</dbReference>
<gene>
    <name evidence="1" type="ORF">LHA35_27710</name>
</gene>
<dbReference type="EMBL" id="JAJAQI010000109">
    <property type="protein sequence ID" value="MCB4825495.1"/>
    <property type="molecule type" value="Genomic_DNA"/>
</dbReference>
<organism evidence="1 2">
    <name type="scientific">Roseicella aerolata</name>
    <dbReference type="NCBI Taxonomy" id="2883479"/>
    <lineage>
        <taxon>Bacteria</taxon>
        <taxon>Pseudomonadati</taxon>
        <taxon>Pseudomonadota</taxon>
        <taxon>Alphaproteobacteria</taxon>
        <taxon>Acetobacterales</taxon>
        <taxon>Roseomonadaceae</taxon>
        <taxon>Roseicella</taxon>
    </lineage>
</organism>
<evidence type="ECO:0000313" key="2">
    <source>
        <dbReference type="Proteomes" id="UP001139311"/>
    </source>
</evidence>
<accession>A0A9X1IIX8</accession>
<reference evidence="1" key="1">
    <citation type="submission" date="2021-10" db="EMBL/GenBank/DDBJ databases">
        <title>Roseicella aerolatum sp. nov., isolated from aerosols of e-waste dismantling site.</title>
        <authorList>
            <person name="Qin T."/>
        </authorList>
    </citation>
    <scope>NUCLEOTIDE SEQUENCE</scope>
    <source>
        <strain evidence="1">GB24</strain>
    </source>
</reference>
<proteinExistence type="predicted"/>
<evidence type="ECO:0000313" key="1">
    <source>
        <dbReference type="EMBL" id="MCB4825495.1"/>
    </source>
</evidence>
<dbReference type="AlphaFoldDB" id="A0A9X1IIX8"/>
<dbReference type="RefSeq" id="WP_226614455.1">
    <property type="nucleotide sequence ID" value="NZ_JAJAQI010000109.1"/>
</dbReference>